<comment type="caution">
    <text evidence="1">The sequence shown here is derived from an EMBL/GenBank/DDBJ whole genome shotgun (WGS) entry which is preliminary data.</text>
</comment>
<dbReference type="EMBL" id="VSRR010006223">
    <property type="protein sequence ID" value="MPC44317.1"/>
    <property type="molecule type" value="Genomic_DNA"/>
</dbReference>
<organism evidence="1 2">
    <name type="scientific">Portunus trituberculatus</name>
    <name type="common">Swimming crab</name>
    <name type="synonym">Neptunus trituberculatus</name>
    <dbReference type="NCBI Taxonomy" id="210409"/>
    <lineage>
        <taxon>Eukaryota</taxon>
        <taxon>Metazoa</taxon>
        <taxon>Ecdysozoa</taxon>
        <taxon>Arthropoda</taxon>
        <taxon>Crustacea</taxon>
        <taxon>Multicrustacea</taxon>
        <taxon>Malacostraca</taxon>
        <taxon>Eumalacostraca</taxon>
        <taxon>Eucarida</taxon>
        <taxon>Decapoda</taxon>
        <taxon>Pleocyemata</taxon>
        <taxon>Brachyura</taxon>
        <taxon>Eubrachyura</taxon>
        <taxon>Portunoidea</taxon>
        <taxon>Portunidae</taxon>
        <taxon>Portuninae</taxon>
        <taxon>Portunus</taxon>
    </lineage>
</organism>
<accession>A0A5B7FFL1</accession>
<gene>
    <name evidence="1" type="ORF">E2C01_037989</name>
</gene>
<evidence type="ECO:0000313" key="1">
    <source>
        <dbReference type="EMBL" id="MPC44317.1"/>
    </source>
</evidence>
<dbReference type="AlphaFoldDB" id="A0A5B7FFL1"/>
<evidence type="ECO:0000313" key="2">
    <source>
        <dbReference type="Proteomes" id="UP000324222"/>
    </source>
</evidence>
<reference evidence="1 2" key="1">
    <citation type="submission" date="2019-05" db="EMBL/GenBank/DDBJ databases">
        <title>Another draft genome of Portunus trituberculatus and its Hox gene families provides insights of decapod evolution.</title>
        <authorList>
            <person name="Jeong J.-H."/>
            <person name="Song I."/>
            <person name="Kim S."/>
            <person name="Choi T."/>
            <person name="Kim D."/>
            <person name="Ryu S."/>
            <person name="Kim W."/>
        </authorList>
    </citation>
    <scope>NUCLEOTIDE SEQUENCE [LARGE SCALE GENOMIC DNA]</scope>
    <source>
        <tissue evidence="1">Muscle</tissue>
    </source>
</reference>
<name>A0A5B7FFL1_PORTR</name>
<keyword evidence="2" id="KW-1185">Reference proteome</keyword>
<dbReference type="Proteomes" id="UP000324222">
    <property type="component" value="Unassembled WGS sequence"/>
</dbReference>
<protein>
    <submittedName>
        <fullName evidence="1">Uncharacterized protein</fullName>
    </submittedName>
</protein>
<sequence length="78" mass="7857">MPSGVLRASIHPITPHASRSSAVVGSFTPASPSASLLLAAITPCVSSTPATSLSTVGECRCCHSGVERCRPATPLTNP</sequence>
<proteinExistence type="predicted"/>